<sequence length="91" mass="10415">MSVSSHSVLLIAPLECRSQDKRDFYLLFDLPIHSSRFSGTSGRDRQDEREGRSRISTLSEDLNTCEMGLWEWIKTGEFNHLHVDVSGSKNT</sequence>
<feature type="compositionally biased region" description="Basic and acidic residues" evidence="1">
    <location>
        <begin position="42"/>
        <end position="53"/>
    </location>
</feature>
<protein>
    <recommendedName>
        <fullName evidence="4">MHC class I antigen</fullName>
    </recommendedName>
</protein>
<keyword evidence="3" id="KW-1185">Reference proteome</keyword>
<dbReference type="EMBL" id="JAYMGO010000005">
    <property type="protein sequence ID" value="KAL1273860.1"/>
    <property type="molecule type" value="Genomic_DNA"/>
</dbReference>
<evidence type="ECO:0000256" key="1">
    <source>
        <dbReference type="SAM" id="MobiDB-lite"/>
    </source>
</evidence>
<evidence type="ECO:0000313" key="2">
    <source>
        <dbReference type="EMBL" id="KAL1273860.1"/>
    </source>
</evidence>
<proteinExistence type="predicted"/>
<feature type="region of interest" description="Disordered" evidence="1">
    <location>
        <begin position="34"/>
        <end position="56"/>
    </location>
</feature>
<organism evidence="2 3">
    <name type="scientific">Cirrhinus molitorella</name>
    <name type="common">mud carp</name>
    <dbReference type="NCBI Taxonomy" id="172907"/>
    <lineage>
        <taxon>Eukaryota</taxon>
        <taxon>Metazoa</taxon>
        <taxon>Chordata</taxon>
        <taxon>Craniata</taxon>
        <taxon>Vertebrata</taxon>
        <taxon>Euteleostomi</taxon>
        <taxon>Actinopterygii</taxon>
        <taxon>Neopterygii</taxon>
        <taxon>Teleostei</taxon>
        <taxon>Ostariophysi</taxon>
        <taxon>Cypriniformes</taxon>
        <taxon>Cyprinidae</taxon>
        <taxon>Labeoninae</taxon>
        <taxon>Labeonini</taxon>
        <taxon>Cirrhinus</taxon>
    </lineage>
</organism>
<evidence type="ECO:0000313" key="3">
    <source>
        <dbReference type="Proteomes" id="UP001558613"/>
    </source>
</evidence>
<gene>
    <name evidence="2" type="ORF">QQF64_026674</name>
</gene>
<dbReference type="Proteomes" id="UP001558613">
    <property type="component" value="Unassembled WGS sequence"/>
</dbReference>
<reference evidence="2 3" key="1">
    <citation type="submission" date="2023-09" db="EMBL/GenBank/DDBJ databases">
        <authorList>
            <person name="Wang M."/>
        </authorList>
    </citation>
    <scope>NUCLEOTIDE SEQUENCE [LARGE SCALE GENOMIC DNA]</scope>
    <source>
        <strain evidence="2">GT-2023</strain>
        <tissue evidence="2">Liver</tissue>
    </source>
</reference>
<name>A0ABR3NA96_9TELE</name>
<evidence type="ECO:0008006" key="4">
    <source>
        <dbReference type="Google" id="ProtNLM"/>
    </source>
</evidence>
<comment type="caution">
    <text evidence="2">The sequence shown here is derived from an EMBL/GenBank/DDBJ whole genome shotgun (WGS) entry which is preliminary data.</text>
</comment>
<accession>A0ABR3NA96</accession>